<reference evidence="2 3" key="1">
    <citation type="journal article" date="2018" name="Front. Plant Sci.">
        <title>Red Clover (Trifolium pratense) and Zigzag Clover (T. medium) - A Picture of Genomic Similarities and Differences.</title>
        <authorList>
            <person name="Dluhosova J."/>
            <person name="Istvanek J."/>
            <person name="Nedelnik J."/>
            <person name="Repkova J."/>
        </authorList>
    </citation>
    <scope>NUCLEOTIDE SEQUENCE [LARGE SCALE GENOMIC DNA]</scope>
    <source>
        <strain evidence="3">cv. 10/8</strain>
        <tissue evidence="2">Leaf</tissue>
    </source>
</reference>
<name>A0A392NCJ6_9FABA</name>
<dbReference type="AlphaFoldDB" id="A0A392NCJ6"/>
<feature type="coiled-coil region" evidence="1">
    <location>
        <begin position="45"/>
        <end position="79"/>
    </location>
</feature>
<evidence type="ECO:0000313" key="3">
    <source>
        <dbReference type="Proteomes" id="UP000265520"/>
    </source>
</evidence>
<accession>A0A392NCJ6</accession>
<evidence type="ECO:0000313" key="2">
    <source>
        <dbReference type="EMBL" id="MCH97586.1"/>
    </source>
</evidence>
<evidence type="ECO:0000256" key="1">
    <source>
        <dbReference type="SAM" id="Coils"/>
    </source>
</evidence>
<keyword evidence="3" id="KW-1185">Reference proteome</keyword>
<dbReference type="EMBL" id="LXQA010035349">
    <property type="protein sequence ID" value="MCH97586.1"/>
    <property type="molecule type" value="Genomic_DNA"/>
</dbReference>
<keyword evidence="1" id="KW-0175">Coiled coil</keyword>
<organism evidence="2 3">
    <name type="scientific">Trifolium medium</name>
    <dbReference type="NCBI Taxonomy" id="97028"/>
    <lineage>
        <taxon>Eukaryota</taxon>
        <taxon>Viridiplantae</taxon>
        <taxon>Streptophyta</taxon>
        <taxon>Embryophyta</taxon>
        <taxon>Tracheophyta</taxon>
        <taxon>Spermatophyta</taxon>
        <taxon>Magnoliopsida</taxon>
        <taxon>eudicotyledons</taxon>
        <taxon>Gunneridae</taxon>
        <taxon>Pentapetalae</taxon>
        <taxon>rosids</taxon>
        <taxon>fabids</taxon>
        <taxon>Fabales</taxon>
        <taxon>Fabaceae</taxon>
        <taxon>Papilionoideae</taxon>
        <taxon>50 kb inversion clade</taxon>
        <taxon>NPAAA clade</taxon>
        <taxon>Hologalegina</taxon>
        <taxon>IRL clade</taxon>
        <taxon>Trifolieae</taxon>
        <taxon>Trifolium</taxon>
    </lineage>
</organism>
<dbReference type="Proteomes" id="UP000265520">
    <property type="component" value="Unassembled WGS sequence"/>
</dbReference>
<proteinExistence type="predicted"/>
<comment type="caution">
    <text evidence="2">The sequence shown here is derived from an EMBL/GenBank/DDBJ whole genome shotgun (WGS) entry which is preliminary data.</text>
</comment>
<protein>
    <submittedName>
        <fullName evidence="2">Uncharacterized protein</fullName>
    </submittedName>
</protein>
<sequence length="157" mass="17447">MEIVDKNLASIEGEYTSVKEKLGKEMEDLKTSHKDELAKLKNGCDDQLAKMKEDYVAEVEKLKKEAKTQGELASKLTKEKDEAIAVSSALAEEKVALEKDVDGLQLSVDAQYEEGFLFALEQVKILFPDLDEQRLGEADAMKKIEDGKLIDDAPPAE</sequence>